<comment type="caution">
    <text evidence="2">The sequence shown here is derived from an EMBL/GenBank/DDBJ whole genome shotgun (WGS) entry which is preliminary data.</text>
</comment>
<accession>A0AAD5MBK7</accession>
<organism evidence="2 3">
    <name type="scientific">Parelaphostrongylus tenuis</name>
    <name type="common">Meningeal worm</name>
    <dbReference type="NCBI Taxonomy" id="148309"/>
    <lineage>
        <taxon>Eukaryota</taxon>
        <taxon>Metazoa</taxon>
        <taxon>Ecdysozoa</taxon>
        <taxon>Nematoda</taxon>
        <taxon>Chromadorea</taxon>
        <taxon>Rhabditida</taxon>
        <taxon>Rhabditina</taxon>
        <taxon>Rhabditomorpha</taxon>
        <taxon>Strongyloidea</taxon>
        <taxon>Metastrongylidae</taxon>
        <taxon>Parelaphostrongylus</taxon>
    </lineage>
</organism>
<evidence type="ECO:0000256" key="1">
    <source>
        <dbReference type="SAM" id="MobiDB-lite"/>
    </source>
</evidence>
<sequence length="55" mass="6332">MDQNVSSPKQEEACWSIMRGHAWSQDLSLKESETTETGSDRSKRSSDYLVYAEYI</sequence>
<feature type="region of interest" description="Disordered" evidence="1">
    <location>
        <begin position="27"/>
        <end position="55"/>
    </location>
</feature>
<proteinExistence type="predicted"/>
<dbReference type="EMBL" id="JAHQIW010000094">
    <property type="protein sequence ID" value="KAJ1345997.1"/>
    <property type="molecule type" value="Genomic_DNA"/>
</dbReference>
<evidence type="ECO:0000313" key="3">
    <source>
        <dbReference type="Proteomes" id="UP001196413"/>
    </source>
</evidence>
<gene>
    <name evidence="2" type="ORF">KIN20_000655</name>
</gene>
<feature type="compositionally biased region" description="Basic and acidic residues" evidence="1">
    <location>
        <begin position="28"/>
        <end position="46"/>
    </location>
</feature>
<name>A0AAD5MBK7_PARTN</name>
<dbReference type="AlphaFoldDB" id="A0AAD5MBK7"/>
<protein>
    <submittedName>
        <fullName evidence="2">Uncharacterized protein</fullName>
    </submittedName>
</protein>
<keyword evidence="3" id="KW-1185">Reference proteome</keyword>
<dbReference type="Proteomes" id="UP001196413">
    <property type="component" value="Unassembled WGS sequence"/>
</dbReference>
<evidence type="ECO:0000313" key="2">
    <source>
        <dbReference type="EMBL" id="KAJ1345997.1"/>
    </source>
</evidence>
<reference evidence="2" key="1">
    <citation type="submission" date="2021-06" db="EMBL/GenBank/DDBJ databases">
        <title>Parelaphostrongylus tenuis whole genome reference sequence.</title>
        <authorList>
            <person name="Garwood T.J."/>
            <person name="Larsen P.A."/>
            <person name="Fountain-Jones N.M."/>
            <person name="Garbe J.R."/>
            <person name="Macchietto M.G."/>
            <person name="Kania S.A."/>
            <person name="Gerhold R.W."/>
            <person name="Richards J.E."/>
            <person name="Wolf T.M."/>
        </authorList>
    </citation>
    <scope>NUCLEOTIDE SEQUENCE</scope>
    <source>
        <strain evidence="2">MNPRO001-30</strain>
        <tissue evidence="2">Meninges</tissue>
    </source>
</reference>